<dbReference type="AlphaFoldDB" id="A0A6M1T0M2"/>
<comment type="pathway">
    <text evidence="2 7">Isoprenoid biosynthesis; isopentenyl diphosphate biosynthesis via DXP pathway; isopentenyl diphosphate from 1-deoxy-D-xylulose 5-phosphate: step 2/6.</text>
</comment>
<feature type="site" description="Positions MEP for the nucleophilic attack" evidence="7">
    <location>
        <position position="211"/>
    </location>
</feature>
<dbReference type="CDD" id="cd02516">
    <property type="entry name" value="CDP-ME_synthetase"/>
    <property type="match status" value="1"/>
</dbReference>
<reference evidence="8 9" key="1">
    <citation type="submission" date="2020-02" db="EMBL/GenBank/DDBJ databases">
        <title>Aliifodinibius halophilus 2W32, complete genome.</title>
        <authorList>
            <person name="Li Y."/>
            <person name="Wu S."/>
        </authorList>
    </citation>
    <scope>NUCLEOTIDE SEQUENCE [LARGE SCALE GENOMIC DNA]</scope>
    <source>
        <strain evidence="8 9">2W32</strain>
    </source>
</reference>
<feature type="site" description="Positions MEP for the nucleophilic attack" evidence="7">
    <location>
        <position position="155"/>
    </location>
</feature>
<organism evidence="8 9">
    <name type="scientific">Fodinibius halophilus</name>
    <dbReference type="NCBI Taxonomy" id="1736908"/>
    <lineage>
        <taxon>Bacteria</taxon>
        <taxon>Pseudomonadati</taxon>
        <taxon>Balneolota</taxon>
        <taxon>Balneolia</taxon>
        <taxon>Balneolales</taxon>
        <taxon>Balneolaceae</taxon>
        <taxon>Fodinibius</taxon>
    </lineage>
</organism>
<comment type="similarity">
    <text evidence="3 7">Belongs to the IspD/TarI cytidylyltransferase family. IspD subfamily.</text>
</comment>
<dbReference type="PANTHER" id="PTHR32125">
    <property type="entry name" value="2-C-METHYL-D-ERYTHRITOL 4-PHOSPHATE CYTIDYLYLTRANSFERASE, CHLOROPLASTIC"/>
    <property type="match status" value="1"/>
</dbReference>
<dbReference type="InterPro" id="IPR018294">
    <property type="entry name" value="ISPD_synthase_CS"/>
</dbReference>
<comment type="catalytic activity">
    <reaction evidence="1 7">
        <text>2-C-methyl-D-erythritol 4-phosphate + CTP + H(+) = 4-CDP-2-C-methyl-D-erythritol + diphosphate</text>
        <dbReference type="Rhea" id="RHEA:13429"/>
        <dbReference type="ChEBI" id="CHEBI:15378"/>
        <dbReference type="ChEBI" id="CHEBI:33019"/>
        <dbReference type="ChEBI" id="CHEBI:37563"/>
        <dbReference type="ChEBI" id="CHEBI:57823"/>
        <dbReference type="ChEBI" id="CHEBI:58262"/>
        <dbReference type="EC" id="2.7.7.60"/>
    </reaction>
</comment>
<dbReference type="PANTHER" id="PTHR32125:SF4">
    <property type="entry name" value="2-C-METHYL-D-ERYTHRITOL 4-PHOSPHATE CYTIDYLYLTRANSFERASE, CHLOROPLASTIC"/>
    <property type="match status" value="1"/>
</dbReference>
<proteinExistence type="inferred from homology"/>
<evidence type="ECO:0000256" key="2">
    <source>
        <dbReference type="ARBA" id="ARBA00004787"/>
    </source>
</evidence>
<evidence type="ECO:0000256" key="1">
    <source>
        <dbReference type="ARBA" id="ARBA00001282"/>
    </source>
</evidence>
<dbReference type="EC" id="2.7.7.60" evidence="7"/>
<dbReference type="FunFam" id="3.90.550.10:FF:000003">
    <property type="entry name" value="2-C-methyl-D-erythritol 4-phosphate cytidylyltransferase"/>
    <property type="match status" value="1"/>
</dbReference>
<accession>A0A6M1T0M2</accession>
<comment type="caution">
    <text evidence="8">The sequence shown here is derived from an EMBL/GenBank/DDBJ whole genome shotgun (WGS) entry which is preliminary data.</text>
</comment>
<evidence type="ECO:0000256" key="5">
    <source>
        <dbReference type="ARBA" id="ARBA00022695"/>
    </source>
</evidence>
<dbReference type="NCBIfam" id="TIGR00453">
    <property type="entry name" value="ispD"/>
    <property type="match status" value="1"/>
</dbReference>
<name>A0A6M1T0M2_9BACT</name>
<dbReference type="InterPro" id="IPR029044">
    <property type="entry name" value="Nucleotide-diphossugar_trans"/>
</dbReference>
<evidence type="ECO:0000313" key="8">
    <source>
        <dbReference type="EMBL" id="NGP89026.1"/>
    </source>
</evidence>
<evidence type="ECO:0000256" key="6">
    <source>
        <dbReference type="ARBA" id="ARBA00023229"/>
    </source>
</evidence>
<evidence type="ECO:0000313" key="9">
    <source>
        <dbReference type="Proteomes" id="UP000479132"/>
    </source>
</evidence>
<dbReference type="GO" id="GO:0050518">
    <property type="term" value="F:2-C-methyl-D-erythritol 4-phosphate cytidylyltransferase activity"/>
    <property type="evidence" value="ECO:0007669"/>
    <property type="project" value="UniProtKB-UniRule"/>
</dbReference>
<dbReference type="PROSITE" id="PS01295">
    <property type="entry name" value="ISPD"/>
    <property type="match status" value="1"/>
</dbReference>
<dbReference type="Proteomes" id="UP000479132">
    <property type="component" value="Unassembled WGS sequence"/>
</dbReference>
<gene>
    <name evidence="7 8" type="primary">ispD</name>
    <name evidence="8" type="ORF">G3569_11715</name>
</gene>
<keyword evidence="9" id="KW-1185">Reference proteome</keyword>
<dbReference type="Pfam" id="PF01128">
    <property type="entry name" value="IspD"/>
    <property type="match status" value="1"/>
</dbReference>
<dbReference type="RefSeq" id="WP_165269341.1">
    <property type="nucleotide sequence ID" value="NZ_JAALLS010000014.1"/>
</dbReference>
<dbReference type="InterPro" id="IPR034683">
    <property type="entry name" value="IspD/TarI"/>
</dbReference>
<keyword evidence="4 7" id="KW-0808">Transferase</keyword>
<keyword evidence="5 7" id="KW-0548">Nucleotidyltransferase</keyword>
<dbReference type="HAMAP" id="MF_00108">
    <property type="entry name" value="IspD"/>
    <property type="match status" value="1"/>
</dbReference>
<feature type="site" description="Transition state stabilizer" evidence="7">
    <location>
        <position position="16"/>
    </location>
</feature>
<evidence type="ECO:0000256" key="4">
    <source>
        <dbReference type="ARBA" id="ARBA00022679"/>
    </source>
</evidence>
<feature type="site" description="Transition state stabilizer" evidence="7">
    <location>
        <position position="23"/>
    </location>
</feature>
<comment type="function">
    <text evidence="7">Catalyzes the formation of 4-diphosphocytidyl-2-C-methyl-D-erythritol from CTP and 2-C-methyl-D-erythritol 4-phosphate (MEP).</text>
</comment>
<dbReference type="InterPro" id="IPR050088">
    <property type="entry name" value="IspD/TarI_cytidylyltransf_bact"/>
</dbReference>
<evidence type="ECO:0000256" key="7">
    <source>
        <dbReference type="HAMAP-Rule" id="MF_00108"/>
    </source>
</evidence>
<dbReference type="Gene3D" id="3.90.550.10">
    <property type="entry name" value="Spore Coat Polysaccharide Biosynthesis Protein SpsA, Chain A"/>
    <property type="match status" value="1"/>
</dbReference>
<dbReference type="GO" id="GO:0019288">
    <property type="term" value="P:isopentenyl diphosphate biosynthetic process, methylerythritol 4-phosphate pathway"/>
    <property type="evidence" value="ECO:0007669"/>
    <property type="project" value="UniProtKB-UniRule"/>
</dbReference>
<dbReference type="EMBL" id="JAALLS010000014">
    <property type="protein sequence ID" value="NGP89026.1"/>
    <property type="molecule type" value="Genomic_DNA"/>
</dbReference>
<keyword evidence="6 7" id="KW-0414">Isoprene biosynthesis</keyword>
<sequence>MTTKSLIIPAAGSGSRMQREVPKPYLKLAGDSILEHTVRRFLSVDGLAQVVIATSQEYLDQANDMLEKVLPDTVAARCVAGGNERQDSIRNALAVLSDVDLVMIHDAVRPFVEAKHIAECCRVASEAGAAVLGVPAKDTIKRVDGRRYVEETPTRKFLWQAQTPQVFRTKVILEAFEKAEEDSFSGTDDASLVEYLGRKVRMVEGSRSNFKITYPLDLKLARLLIEKE</sequence>
<evidence type="ECO:0000256" key="3">
    <source>
        <dbReference type="ARBA" id="ARBA00009789"/>
    </source>
</evidence>
<dbReference type="SUPFAM" id="SSF53448">
    <property type="entry name" value="Nucleotide-diphospho-sugar transferases"/>
    <property type="match status" value="1"/>
</dbReference>
<protein>
    <recommendedName>
        <fullName evidence="7">2-C-methyl-D-erythritol 4-phosphate cytidylyltransferase</fullName>
        <ecNumber evidence="7">2.7.7.60</ecNumber>
    </recommendedName>
    <alternativeName>
        <fullName evidence="7">4-diphosphocytidyl-2C-methyl-D-erythritol synthase</fullName>
    </alternativeName>
    <alternativeName>
        <fullName evidence="7">MEP cytidylyltransferase</fullName>
        <shortName evidence="7">MCT</shortName>
    </alternativeName>
</protein>
<dbReference type="InterPro" id="IPR001228">
    <property type="entry name" value="IspD"/>
</dbReference>
<dbReference type="UniPathway" id="UPA00056">
    <property type="reaction ID" value="UER00093"/>
</dbReference>